<protein>
    <submittedName>
        <fullName evidence="1">Uncharacterized protein</fullName>
    </submittedName>
</protein>
<keyword evidence="2" id="KW-1185">Reference proteome</keyword>
<evidence type="ECO:0000313" key="1">
    <source>
        <dbReference type="EMBL" id="KMS93460.1"/>
    </source>
</evidence>
<evidence type="ECO:0000313" key="2">
    <source>
        <dbReference type="Proteomes" id="UP000035740"/>
    </source>
</evidence>
<accession>A0A0J8DRT9</accession>
<feature type="non-terminal residue" evidence="1">
    <location>
        <position position="1"/>
    </location>
</feature>
<reference evidence="1 2" key="1">
    <citation type="journal article" date="2014" name="Nature">
        <title>The genome of the recently domesticated crop plant sugar beet (Beta vulgaris).</title>
        <authorList>
            <person name="Dohm J.C."/>
            <person name="Minoche A.E."/>
            <person name="Holtgrawe D."/>
            <person name="Capella-Gutierrez S."/>
            <person name="Zakrzewski F."/>
            <person name="Tafer H."/>
            <person name="Rupp O."/>
            <person name="Sorensen T.R."/>
            <person name="Stracke R."/>
            <person name="Reinhardt R."/>
            <person name="Goesmann A."/>
            <person name="Kraft T."/>
            <person name="Schulz B."/>
            <person name="Stadler P.F."/>
            <person name="Schmidt T."/>
            <person name="Gabaldon T."/>
            <person name="Lehrach H."/>
            <person name="Weisshaar B."/>
            <person name="Himmelbauer H."/>
        </authorList>
    </citation>
    <scope>NUCLEOTIDE SEQUENCE [LARGE SCALE GENOMIC DNA]</scope>
    <source>
        <tissue evidence="1">Taproot</tissue>
    </source>
</reference>
<dbReference type="AlphaFoldDB" id="A0A0J8DRT9"/>
<name>A0A0J8DRT9_BETVV</name>
<dbReference type="Proteomes" id="UP000035740">
    <property type="component" value="Unassembled WGS sequence"/>
</dbReference>
<sequence>IKPDEGRRCCRPPALLCAKCVCFGHWGRFRIAVYQSGGDQAGNAVFHGFR</sequence>
<proteinExistence type="predicted"/>
<organism evidence="1 2">
    <name type="scientific">Beta vulgaris subsp. vulgaris</name>
    <name type="common">Beet</name>
    <dbReference type="NCBI Taxonomy" id="3555"/>
    <lineage>
        <taxon>Eukaryota</taxon>
        <taxon>Viridiplantae</taxon>
        <taxon>Streptophyta</taxon>
        <taxon>Embryophyta</taxon>
        <taxon>Tracheophyta</taxon>
        <taxon>Spermatophyta</taxon>
        <taxon>Magnoliopsida</taxon>
        <taxon>eudicotyledons</taxon>
        <taxon>Gunneridae</taxon>
        <taxon>Pentapetalae</taxon>
        <taxon>Caryophyllales</taxon>
        <taxon>Chenopodiaceae</taxon>
        <taxon>Betoideae</taxon>
        <taxon>Beta</taxon>
    </lineage>
</organism>
<dbReference type="Gramene" id="KMS93460">
    <property type="protein sequence ID" value="KMS93460"/>
    <property type="gene ID" value="BVRB_031260"/>
</dbReference>
<gene>
    <name evidence="1" type="ORF">BVRB_031260</name>
</gene>
<dbReference type="EMBL" id="KQ102538">
    <property type="protein sequence ID" value="KMS93460.1"/>
    <property type="molecule type" value="Genomic_DNA"/>
</dbReference>